<keyword evidence="8" id="KW-1133">Transmembrane helix</keyword>
<name>A0A438IY75_VITVI</name>
<dbReference type="GO" id="GO:0016301">
    <property type="term" value="F:kinase activity"/>
    <property type="evidence" value="ECO:0007669"/>
    <property type="project" value="UniProtKB-KW"/>
</dbReference>
<sequence length="366" mass="40544">MHENQLQGSIPEAFGNMTSLEYLDMSGNKLKGSIPEAFGNMVSLTYLDMCENQLQGSIPEAFGNMTSLEQLYLDANKLEGEIPKSLSNLCRLQKLDLQSNNLSGQLPQVLDLLSCANDTLDTLSLSDNQLRGSIPDLTGFSSLGVLYLGYNQLNGTLPTSIGHRTKLEALDINSNSLQGNISEAHLLHLSQLSYLDLSSNSLTFNMSSKWVPPFQLRSLLLVSCQLGPRFPSWLRTQNQLGYLDISNSNISNVIPDWFWNLTSSIYAFNISNNQITGTLPNISSEFDYSLYIDMSSNYLEGSIPQLPSDLAWLDLSNNKFLGSINLLCTVANSYLVYLDLSNNLLSEELPQLLVPVEKLNNSKFGE</sequence>
<keyword evidence="3" id="KW-1003">Cell membrane</keyword>
<keyword evidence="5" id="KW-0812">Transmembrane</keyword>
<evidence type="ECO:0000256" key="7">
    <source>
        <dbReference type="ARBA" id="ARBA00022737"/>
    </source>
</evidence>
<keyword evidence="12" id="KW-0418">Kinase</keyword>
<dbReference type="PANTHER" id="PTHR48063:SF101">
    <property type="entry name" value="LRR RECEPTOR-LIKE SERINE_THREONINE-PROTEIN KINASE FLS2"/>
    <property type="match status" value="1"/>
</dbReference>
<dbReference type="SMART" id="SM00369">
    <property type="entry name" value="LRR_TYP"/>
    <property type="match status" value="6"/>
</dbReference>
<evidence type="ECO:0000256" key="5">
    <source>
        <dbReference type="ARBA" id="ARBA00022692"/>
    </source>
</evidence>
<dbReference type="PANTHER" id="PTHR48063">
    <property type="entry name" value="LRR RECEPTOR-LIKE KINASE"/>
    <property type="match status" value="1"/>
</dbReference>
<accession>A0A438IY75</accession>
<dbReference type="PROSITE" id="PS51450">
    <property type="entry name" value="LRR"/>
    <property type="match status" value="1"/>
</dbReference>
<evidence type="ECO:0000256" key="4">
    <source>
        <dbReference type="ARBA" id="ARBA00022614"/>
    </source>
</evidence>
<reference evidence="12 13" key="1">
    <citation type="journal article" date="2018" name="PLoS Genet.">
        <title>Population sequencing reveals clonal diversity and ancestral inbreeding in the grapevine cultivar Chardonnay.</title>
        <authorList>
            <person name="Roach M.J."/>
            <person name="Johnson D.L."/>
            <person name="Bohlmann J."/>
            <person name="van Vuuren H.J."/>
            <person name="Jones S.J."/>
            <person name="Pretorius I.S."/>
            <person name="Schmidt S.A."/>
            <person name="Borneman A.R."/>
        </authorList>
    </citation>
    <scope>NUCLEOTIDE SEQUENCE [LARGE SCALE GENOMIC DNA]</scope>
    <source>
        <strain evidence="13">cv. Chardonnay</strain>
        <tissue evidence="12">Leaf</tissue>
    </source>
</reference>
<keyword evidence="6" id="KW-0732">Signal</keyword>
<dbReference type="OrthoDB" id="1060944at2759"/>
<dbReference type="SUPFAM" id="SSF52047">
    <property type="entry name" value="RNI-like"/>
    <property type="match status" value="1"/>
</dbReference>
<dbReference type="InterPro" id="IPR032675">
    <property type="entry name" value="LRR_dom_sf"/>
</dbReference>
<protein>
    <submittedName>
        <fullName evidence="12">Leucine-rich repeat receptor-like serine/threonine-protein kinase</fullName>
    </submittedName>
</protein>
<keyword evidence="11" id="KW-0325">Glycoprotein</keyword>
<dbReference type="GO" id="GO:0005886">
    <property type="term" value="C:plasma membrane"/>
    <property type="evidence" value="ECO:0007669"/>
    <property type="project" value="UniProtKB-SubCell"/>
</dbReference>
<dbReference type="EMBL" id="QGNW01000074">
    <property type="protein sequence ID" value="RVX01664.1"/>
    <property type="molecule type" value="Genomic_DNA"/>
</dbReference>
<dbReference type="Proteomes" id="UP000288805">
    <property type="component" value="Unassembled WGS sequence"/>
</dbReference>
<comment type="caution">
    <text evidence="12">The sequence shown here is derived from an EMBL/GenBank/DDBJ whole genome shotgun (WGS) entry which is preliminary data.</text>
</comment>
<comment type="subcellular location">
    <subcellularLocation>
        <location evidence="1">Cell membrane</location>
        <topology evidence="1">Single-pass type I membrane protein</topology>
    </subcellularLocation>
</comment>
<dbReference type="Gene3D" id="3.80.10.10">
    <property type="entry name" value="Ribonuclease Inhibitor"/>
    <property type="match status" value="2"/>
</dbReference>
<dbReference type="InterPro" id="IPR046956">
    <property type="entry name" value="RLP23-like"/>
</dbReference>
<comment type="similarity">
    <text evidence="2">Belongs to the RLP family.</text>
</comment>
<evidence type="ECO:0000256" key="1">
    <source>
        <dbReference type="ARBA" id="ARBA00004251"/>
    </source>
</evidence>
<keyword evidence="12" id="KW-0808">Transferase</keyword>
<evidence type="ECO:0000256" key="8">
    <source>
        <dbReference type="ARBA" id="ARBA00022989"/>
    </source>
</evidence>
<dbReference type="PRINTS" id="PR00019">
    <property type="entry name" value="LEURICHRPT"/>
</dbReference>
<dbReference type="InterPro" id="IPR001611">
    <property type="entry name" value="Leu-rich_rpt"/>
</dbReference>
<dbReference type="InterPro" id="IPR003591">
    <property type="entry name" value="Leu-rich_rpt_typical-subtyp"/>
</dbReference>
<keyword evidence="4" id="KW-0433">Leucine-rich repeat</keyword>
<evidence type="ECO:0000256" key="9">
    <source>
        <dbReference type="ARBA" id="ARBA00023136"/>
    </source>
</evidence>
<dbReference type="FunFam" id="3.80.10.10:FF:001347">
    <property type="entry name" value="LRR receptor-like serine/threonine-protein kinase GSO2"/>
    <property type="match status" value="1"/>
</dbReference>
<evidence type="ECO:0000256" key="11">
    <source>
        <dbReference type="ARBA" id="ARBA00023180"/>
    </source>
</evidence>
<evidence type="ECO:0000256" key="3">
    <source>
        <dbReference type="ARBA" id="ARBA00022475"/>
    </source>
</evidence>
<proteinExistence type="inferred from homology"/>
<evidence type="ECO:0000256" key="2">
    <source>
        <dbReference type="ARBA" id="ARBA00009592"/>
    </source>
</evidence>
<keyword evidence="7" id="KW-0677">Repeat</keyword>
<evidence type="ECO:0000313" key="13">
    <source>
        <dbReference type="Proteomes" id="UP000288805"/>
    </source>
</evidence>
<evidence type="ECO:0000256" key="6">
    <source>
        <dbReference type="ARBA" id="ARBA00022729"/>
    </source>
</evidence>
<keyword evidence="10 12" id="KW-0675">Receptor</keyword>
<dbReference type="Pfam" id="PF13855">
    <property type="entry name" value="LRR_8"/>
    <property type="match status" value="2"/>
</dbReference>
<keyword evidence="9" id="KW-0472">Membrane</keyword>
<dbReference type="Pfam" id="PF00560">
    <property type="entry name" value="LRR_1"/>
    <property type="match status" value="5"/>
</dbReference>
<organism evidence="12 13">
    <name type="scientific">Vitis vinifera</name>
    <name type="common">Grape</name>
    <dbReference type="NCBI Taxonomy" id="29760"/>
    <lineage>
        <taxon>Eukaryota</taxon>
        <taxon>Viridiplantae</taxon>
        <taxon>Streptophyta</taxon>
        <taxon>Embryophyta</taxon>
        <taxon>Tracheophyta</taxon>
        <taxon>Spermatophyta</taxon>
        <taxon>Magnoliopsida</taxon>
        <taxon>eudicotyledons</taxon>
        <taxon>Gunneridae</taxon>
        <taxon>Pentapetalae</taxon>
        <taxon>rosids</taxon>
        <taxon>Vitales</taxon>
        <taxon>Vitaceae</taxon>
        <taxon>Viteae</taxon>
        <taxon>Vitis</taxon>
    </lineage>
</organism>
<evidence type="ECO:0000313" key="12">
    <source>
        <dbReference type="EMBL" id="RVX01664.1"/>
    </source>
</evidence>
<gene>
    <name evidence="12" type="primary">VvCHDp000762_5</name>
    <name evidence="12" type="ORF">CK203_024385</name>
</gene>
<evidence type="ECO:0000256" key="10">
    <source>
        <dbReference type="ARBA" id="ARBA00023170"/>
    </source>
</evidence>
<dbReference type="FunFam" id="3.80.10.10:FF:000649">
    <property type="entry name" value="Leucine Rich Repeat family protein"/>
    <property type="match status" value="1"/>
</dbReference>
<dbReference type="AlphaFoldDB" id="A0A438IY75"/>